<dbReference type="Proteomes" id="UP000297630">
    <property type="component" value="Unassembled WGS sequence"/>
</dbReference>
<protein>
    <submittedName>
        <fullName evidence="1">Uncharacterized protein</fullName>
    </submittedName>
</protein>
<organism evidence="1 2">
    <name type="scientific">Bacillus thuringiensis</name>
    <dbReference type="NCBI Taxonomy" id="1428"/>
    <lineage>
        <taxon>Bacteria</taxon>
        <taxon>Bacillati</taxon>
        <taxon>Bacillota</taxon>
        <taxon>Bacilli</taxon>
        <taxon>Bacillales</taxon>
        <taxon>Bacillaceae</taxon>
        <taxon>Bacillus</taxon>
        <taxon>Bacillus cereus group</taxon>
    </lineage>
</organism>
<dbReference type="AlphaFoldDB" id="A0A4Y8SYV7"/>
<gene>
    <name evidence="1" type="ORF">EQ803_27720</name>
</gene>
<evidence type="ECO:0000313" key="2">
    <source>
        <dbReference type="Proteomes" id="UP000297630"/>
    </source>
</evidence>
<proteinExistence type="predicted"/>
<dbReference type="EMBL" id="SCLP01000022">
    <property type="protein sequence ID" value="TFF43637.1"/>
    <property type="molecule type" value="Genomic_DNA"/>
</dbReference>
<name>A0A4Y8SYV7_BACTU</name>
<comment type="caution">
    <text evidence="1">The sequence shown here is derived from an EMBL/GenBank/DDBJ whole genome shotgun (WGS) entry which is preliminary data.</text>
</comment>
<sequence>MKINIKAGITEEKYLVGDIIVTNSGEPHFIYKDPSTAKYSLLNCKMDTWASGSFDTLDNLIDDLKRWTTFKHYSKNEYQLELVPVGVEN</sequence>
<accession>A0A4Y8SYV7</accession>
<reference evidence="1 2" key="1">
    <citation type="submission" date="2019-01" db="EMBL/GenBank/DDBJ databases">
        <title>Draft genome sequence of Bacillus sp. DPC6431.</title>
        <authorList>
            <person name="Arbulu S."/>
            <person name="Murphy K."/>
            <person name="O'Sullivan O."/>
            <person name="Rea M.C."/>
            <person name="Hill C."/>
            <person name="Ross R.P."/>
        </authorList>
    </citation>
    <scope>NUCLEOTIDE SEQUENCE [LARGE SCALE GENOMIC DNA]</scope>
    <source>
        <strain evidence="1 2">DPC6431</strain>
    </source>
</reference>
<evidence type="ECO:0000313" key="1">
    <source>
        <dbReference type="EMBL" id="TFF43637.1"/>
    </source>
</evidence>
<dbReference type="RefSeq" id="WP_000700169.1">
    <property type="nucleotide sequence ID" value="NZ_SCLP01000022.1"/>
</dbReference>